<dbReference type="RefSeq" id="WP_157736009.1">
    <property type="nucleotide sequence ID" value="NZ_CP018632.1"/>
</dbReference>
<dbReference type="PROSITE" id="PS51725">
    <property type="entry name" value="ABM"/>
    <property type="match status" value="1"/>
</dbReference>
<reference evidence="2 3" key="1">
    <citation type="submission" date="2016-12" db="EMBL/GenBank/DDBJ databases">
        <authorList>
            <person name="Song W.-J."/>
            <person name="Kurnit D.M."/>
        </authorList>
    </citation>
    <scope>NUCLEOTIDE SEQUENCE [LARGE SCALE GENOMIC DNA]</scope>
    <source>
        <strain evidence="2 3">IMCC3135</strain>
    </source>
</reference>
<protein>
    <recommendedName>
        <fullName evidence="1">ABM domain-containing protein</fullName>
    </recommendedName>
</protein>
<dbReference type="PANTHER" id="PTHR33336">
    <property type="entry name" value="QUINOL MONOOXYGENASE YGIN-RELATED"/>
    <property type="match status" value="1"/>
</dbReference>
<name>A0A2Z2P101_9GAMM</name>
<dbReference type="EMBL" id="CP018632">
    <property type="protein sequence ID" value="ASJ73224.1"/>
    <property type="molecule type" value="Genomic_DNA"/>
</dbReference>
<dbReference type="InterPro" id="IPR007138">
    <property type="entry name" value="ABM_dom"/>
</dbReference>
<organism evidence="2 3">
    <name type="scientific">Granulosicoccus antarcticus IMCC3135</name>
    <dbReference type="NCBI Taxonomy" id="1192854"/>
    <lineage>
        <taxon>Bacteria</taxon>
        <taxon>Pseudomonadati</taxon>
        <taxon>Pseudomonadota</taxon>
        <taxon>Gammaproteobacteria</taxon>
        <taxon>Chromatiales</taxon>
        <taxon>Granulosicoccaceae</taxon>
        <taxon>Granulosicoccus</taxon>
    </lineage>
</organism>
<gene>
    <name evidence="2" type="ORF">IMCC3135_15710</name>
</gene>
<dbReference type="Gene3D" id="3.30.70.100">
    <property type="match status" value="1"/>
</dbReference>
<dbReference type="PANTHER" id="PTHR33336:SF3">
    <property type="entry name" value="ABM DOMAIN-CONTAINING PROTEIN"/>
    <property type="match status" value="1"/>
</dbReference>
<dbReference type="AlphaFoldDB" id="A0A2Z2P101"/>
<feature type="domain" description="ABM" evidence="1">
    <location>
        <begin position="107"/>
        <end position="196"/>
    </location>
</feature>
<evidence type="ECO:0000313" key="2">
    <source>
        <dbReference type="EMBL" id="ASJ73224.1"/>
    </source>
</evidence>
<keyword evidence="3" id="KW-1185">Reference proteome</keyword>
<proteinExistence type="predicted"/>
<dbReference type="KEGG" id="gai:IMCC3135_15710"/>
<sequence>MINRVIKFTVPSEQVSGFKASFAIASAGALQEPGFEQARLFVTRADSNTFFAYERLLDQDTHAAMPHTQQLFEFLASSGTQVEQFNLGETAPASTLPANTDGGSDEFAVFFIFKLRAGFRDQVLEQFAEHIKQARQEPGNVVFDLYTIDGSDDTLMVYERWENEAALMEIHFSQPYAQKTGALLNDAVAGSLEDAMHFATEIR</sequence>
<dbReference type="SUPFAM" id="SSF54909">
    <property type="entry name" value="Dimeric alpha+beta barrel"/>
    <property type="match status" value="2"/>
</dbReference>
<dbReference type="InterPro" id="IPR050744">
    <property type="entry name" value="AI-2_Isomerase_LsrG"/>
</dbReference>
<dbReference type="OrthoDB" id="9812192at2"/>
<dbReference type="Proteomes" id="UP000250079">
    <property type="component" value="Chromosome"/>
</dbReference>
<dbReference type="GO" id="GO:0003824">
    <property type="term" value="F:catalytic activity"/>
    <property type="evidence" value="ECO:0007669"/>
    <property type="project" value="TreeGrafter"/>
</dbReference>
<dbReference type="InterPro" id="IPR011008">
    <property type="entry name" value="Dimeric_a/b-barrel"/>
</dbReference>
<evidence type="ECO:0000259" key="1">
    <source>
        <dbReference type="PROSITE" id="PS51725"/>
    </source>
</evidence>
<accession>A0A2Z2P101</accession>
<evidence type="ECO:0000313" key="3">
    <source>
        <dbReference type="Proteomes" id="UP000250079"/>
    </source>
</evidence>
<dbReference type="Pfam" id="PF03992">
    <property type="entry name" value="ABM"/>
    <property type="match status" value="2"/>
</dbReference>